<reference evidence="4" key="1">
    <citation type="submission" date="2025-08" db="UniProtKB">
        <authorList>
            <consortium name="RefSeq"/>
        </authorList>
    </citation>
    <scope>IDENTIFICATION</scope>
</reference>
<dbReference type="GO" id="GO:0097197">
    <property type="term" value="C:tetraspanin-enriched microdomain"/>
    <property type="evidence" value="ECO:0007669"/>
    <property type="project" value="InterPro"/>
</dbReference>
<keyword evidence="2" id="KW-0472">Membrane</keyword>
<organism evidence="3 4">
    <name type="scientific">Trichechus manatus latirostris</name>
    <name type="common">Florida manatee</name>
    <dbReference type="NCBI Taxonomy" id="127582"/>
    <lineage>
        <taxon>Eukaryota</taxon>
        <taxon>Metazoa</taxon>
        <taxon>Chordata</taxon>
        <taxon>Craniata</taxon>
        <taxon>Vertebrata</taxon>
        <taxon>Euteleostomi</taxon>
        <taxon>Mammalia</taxon>
        <taxon>Eutheria</taxon>
        <taxon>Afrotheria</taxon>
        <taxon>Sirenia</taxon>
        <taxon>Trichechidae</taxon>
        <taxon>Trichechus</taxon>
    </lineage>
</organism>
<dbReference type="PANTHER" id="PTHR12044:SF11">
    <property type="entry name" value="SLP ADAPTER AND CSK-INTERACTING MEMBRANE PROTEIN"/>
    <property type="match status" value="1"/>
</dbReference>
<dbReference type="InterPro" id="IPR028181">
    <property type="entry name" value="SCIMP"/>
</dbReference>
<dbReference type="AlphaFoldDB" id="A0A2Y9FZ45"/>
<feature type="region of interest" description="Disordered" evidence="1">
    <location>
        <begin position="52"/>
        <end position="115"/>
    </location>
</feature>
<keyword evidence="2" id="KW-0812">Transmembrane</keyword>
<accession>A0A2Y9FZ45</accession>
<name>A0A2Y9FZ45_TRIMA</name>
<dbReference type="Proteomes" id="UP000248480">
    <property type="component" value="Unplaced"/>
</dbReference>
<dbReference type="KEGG" id="tmu:101361772"/>
<dbReference type="PANTHER" id="PTHR12044">
    <property type="entry name" value="BCL2 INTERACTING MEDIATOR OF CELL DEATH"/>
    <property type="match status" value="1"/>
</dbReference>
<dbReference type="RefSeq" id="XP_012410916.2">
    <property type="nucleotide sequence ID" value="XM_012555462.2"/>
</dbReference>
<protein>
    <submittedName>
        <fullName evidence="4">SLP adapter and CSK-interacting membrane protein isoform X2</fullName>
    </submittedName>
</protein>
<proteinExistence type="predicted"/>
<keyword evidence="2" id="KW-1133">Transmembrane helix</keyword>
<dbReference type="GeneID" id="101361772"/>
<dbReference type="InterPro" id="IPR052133">
    <property type="entry name" value="Immune_Signaling-Apoptosis_Reg"/>
</dbReference>
<evidence type="ECO:0000313" key="3">
    <source>
        <dbReference type="Proteomes" id="UP000248480"/>
    </source>
</evidence>
<keyword evidence="3" id="KW-1185">Reference proteome</keyword>
<evidence type="ECO:0000256" key="1">
    <source>
        <dbReference type="SAM" id="MobiDB-lite"/>
    </source>
</evidence>
<dbReference type="Pfam" id="PF15050">
    <property type="entry name" value="SCIMP"/>
    <property type="match status" value="1"/>
</dbReference>
<dbReference type="CTD" id="388325"/>
<gene>
    <name evidence="4" type="primary">SCIMP</name>
</gene>
<dbReference type="GO" id="GO:0001772">
    <property type="term" value="C:immunological synapse"/>
    <property type="evidence" value="ECO:0007669"/>
    <property type="project" value="InterPro"/>
</dbReference>
<sequence length="150" mass="16921">MVSLSDDTPAMPWWKDKFWIFLAGAIIVTSVSLGLILYCVCRRLFRQGKKLKTAKPLKQNEDEEMTYENVLNQSPGKLPPLPPRDLPSLEDASPADTQSEPPAAYSSIHKVKKAKRVSIPSYIEPEDDYDDVEIPTTTGKHHIKTKVSHF</sequence>
<evidence type="ECO:0000313" key="4">
    <source>
        <dbReference type="RefSeq" id="XP_012410916.2"/>
    </source>
</evidence>
<evidence type="ECO:0000256" key="2">
    <source>
        <dbReference type="SAM" id="Phobius"/>
    </source>
</evidence>
<feature type="transmembrane region" description="Helical" evidence="2">
    <location>
        <begin position="20"/>
        <end position="41"/>
    </location>
</feature>